<evidence type="ECO:0000256" key="8">
    <source>
        <dbReference type="ARBA" id="ARBA00023034"/>
    </source>
</evidence>
<evidence type="ECO:0000256" key="3">
    <source>
        <dbReference type="ARBA" id="ARBA00022676"/>
    </source>
</evidence>
<dbReference type="EMBL" id="CM035419">
    <property type="protein sequence ID" value="KAH7415935.1"/>
    <property type="molecule type" value="Genomic_DNA"/>
</dbReference>
<dbReference type="InterPro" id="IPR029044">
    <property type="entry name" value="Nucleotide-diphossugar_trans"/>
</dbReference>
<evidence type="ECO:0000256" key="11">
    <source>
        <dbReference type="SAM" id="MobiDB-lite"/>
    </source>
</evidence>
<evidence type="ECO:0000313" key="13">
    <source>
        <dbReference type="Proteomes" id="UP000825935"/>
    </source>
</evidence>
<evidence type="ECO:0000256" key="5">
    <source>
        <dbReference type="ARBA" id="ARBA00022692"/>
    </source>
</evidence>
<dbReference type="GO" id="GO:0009969">
    <property type="term" value="P:xyloglucan biosynthetic process"/>
    <property type="evidence" value="ECO:0007669"/>
    <property type="project" value="TreeGrafter"/>
</dbReference>
<gene>
    <name evidence="12" type="ORF">KP509_14G067400</name>
</gene>
<dbReference type="OMA" id="ARYEKHN"/>
<dbReference type="AlphaFoldDB" id="A0A8T2TCP0"/>
<evidence type="ECO:0000256" key="9">
    <source>
        <dbReference type="ARBA" id="ARBA00023136"/>
    </source>
</evidence>
<evidence type="ECO:0000313" key="12">
    <source>
        <dbReference type="EMBL" id="KAH7415935.1"/>
    </source>
</evidence>
<dbReference type="InterPro" id="IPR008630">
    <property type="entry name" value="Glyco_trans_34"/>
</dbReference>
<dbReference type="PANTHER" id="PTHR31311:SF44">
    <property type="entry name" value="GLYCOSYLTRANSFERASE 2-RELATED"/>
    <property type="match status" value="1"/>
</dbReference>
<evidence type="ECO:0000256" key="7">
    <source>
        <dbReference type="ARBA" id="ARBA00022989"/>
    </source>
</evidence>
<keyword evidence="9" id="KW-0472">Membrane</keyword>
<evidence type="ECO:0000256" key="2">
    <source>
        <dbReference type="ARBA" id="ARBA00005664"/>
    </source>
</evidence>
<dbReference type="Pfam" id="PF05637">
    <property type="entry name" value="Glyco_transf_34"/>
    <property type="match status" value="1"/>
</dbReference>
<dbReference type="GO" id="GO:0005802">
    <property type="term" value="C:trans-Golgi network"/>
    <property type="evidence" value="ECO:0007669"/>
    <property type="project" value="TreeGrafter"/>
</dbReference>
<keyword evidence="7" id="KW-1133">Transmembrane helix</keyword>
<dbReference type="Proteomes" id="UP000825935">
    <property type="component" value="Chromosome 14"/>
</dbReference>
<name>A0A8T2TCP0_CERRI</name>
<comment type="caution">
    <text evidence="12">The sequence shown here is derived from an EMBL/GenBank/DDBJ whole genome shotgun (WGS) entry which is preliminary data.</text>
</comment>
<evidence type="ECO:0000256" key="1">
    <source>
        <dbReference type="ARBA" id="ARBA00004323"/>
    </source>
</evidence>
<dbReference type="Gene3D" id="3.90.550.10">
    <property type="entry name" value="Spore Coat Polysaccharide Biosynthesis Protein SpsA, Chain A"/>
    <property type="match status" value="1"/>
</dbReference>
<feature type="region of interest" description="Disordered" evidence="11">
    <location>
        <begin position="92"/>
        <end position="157"/>
    </location>
</feature>
<keyword evidence="5" id="KW-0812">Transmembrane</keyword>
<comment type="similarity">
    <text evidence="2">Belongs to the glycosyltransferase 34 family.</text>
</comment>
<proteinExistence type="inferred from homology"/>
<feature type="compositionally biased region" description="Basic and acidic residues" evidence="11">
    <location>
        <begin position="121"/>
        <end position="143"/>
    </location>
</feature>
<keyword evidence="3" id="KW-0328">Glycosyltransferase</keyword>
<dbReference type="GO" id="GO:0016758">
    <property type="term" value="F:hexosyltransferase activity"/>
    <property type="evidence" value="ECO:0007669"/>
    <property type="project" value="TreeGrafter"/>
</dbReference>
<dbReference type="FunFam" id="3.90.550.10:FF:000101">
    <property type="entry name" value="Probable glycosyltransferase 5"/>
    <property type="match status" value="1"/>
</dbReference>
<dbReference type="PANTHER" id="PTHR31311">
    <property type="entry name" value="XYLOGLUCAN 6-XYLOSYLTRANSFERASE 5-RELATED-RELATED"/>
    <property type="match status" value="1"/>
</dbReference>
<keyword evidence="13" id="KW-1185">Reference proteome</keyword>
<evidence type="ECO:0000256" key="6">
    <source>
        <dbReference type="ARBA" id="ARBA00022968"/>
    </source>
</evidence>
<sequence>MDFPSSLRTSRFISPLRARQLQRALRSLKLTIICGFLTILVLRGTVGAGKFGTPAKDFEEIKRHFERAQSLHMRKQVGRVLAEVAEEKSRPVEDIVRLPQGKSNEETMNPGEAAMSLSHSEPGRHRSKDRSVGSKISESDSQRLHSHPQLKKADAKPKMMLVTGSQPFACEKPLGDHFLLKYTKNKIDYCRIHGIDIFYNMAHLDTKMSGFWAKLPLLRRMMLSHPDVEWFWWMDSDAVFTDMAFELPMEKYRRYNMVLHGWDHMVYEKKNWIGLNTGSFLIRNCQWSLDMLDAWAPMGPEGEVRNEAGKLLAQALSGGRPPFEADDQSALIYLLATEKEKWADKVYLENSFYLHGYWKLLVDRYEEMMATGHNGVGDERWPFVTHFVGCKPCKTAGVGDYTEELCVKHMERAFNFADNQVLEFYGFHHDSLSSDSVSQVGEDDEFLGSKEA</sequence>
<feature type="region of interest" description="Disordered" evidence="11">
    <location>
        <begin position="433"/>
        <end position="452"/>
    </location>
</feature>
<comment type="subcellular location">
    <subcellularLocation>
        <location evidence="1">Golgi apparatus membrane</location>
        <topology evidence="1">Single-pass type II membrane protein</topology>
    </subcellularLocation>
</comment>
<keyword evidence="6" id="KW-0735">Signal-anchor</keyword>
<dbReference type="GO" id="GO:0005768">
    <property type="term" value="C:endosome"/>
    <property type="evidence" value="ECO:0007669"/>
    <property type="project" value="TreeGrafter"/>
</dbReference>
<keyword evidence="4" id="KW-0808">Transferase</keyword>
<evidence type="ECO:0000256" key="10">
    <source>
        <dbReference type="ARBA" id="ARBA00023180"/>
    </source>
</evidence>
<dbReference type="GO" id="GO:0000139">
    <property type="term" value="C:Golgi membrane"/>
    <property type="evidence" value="ECO:0007669"/>
    <property type="project" value="UniProtKB-SubCell"/>
</dbReference>
<dbReference type="OrthoDB" id="205108at2759"/>
<evidence type="ECO:0000256" key="4">
    <source>
        <dbReference type="ARBA" id="ARBA00022679"/>
    </source>
</evidence>
<keyword evidence="8" id="KW-0333">Golgi apparatus</keyword>
<reference evidence="12" key="1">
    <citation type="submission" date="2021-08" db="EMBL/GenBank/DDBJ databases">
        <title>WGS assembly of Ceratopteris richardii.</title>
        <authorList>
            <person name="Marchant D.B."/>
            <person name="Chen G."/>
            <person name="Jenkins J."/>
            <person name="Shu S."/>
            <person name="Leebens-Mack J."/>
            <person name="Grimwood J."/>
            <person name="Schmutz J."/>
            <person name="Soltis P."/>
            <person name="Soltis D."/>
            <person name="Chen Z.-H."/>
        </authorList>
    </citation>
    <scope>NUCLEOTIDE SEQUENCE</scope>
    <source>
        <strain evidence="12">Whitten #5841</strain>
        <tissue evidence="12">Leaf</tissue>
    </source>
</reference>
<accession>A0A8T2TCP0</accession>
<protein>
    <submittedName>
        <fullName evidence="12">Uncharacterized protein</fullName>
    </submittedName>
</protein>
<organism evidence="12 13">
    <name type="scientific">Ceratopteris richardii</name>
    <name type="common">Triangle waterfern</name>
    <dbReference type="NCBI Taxonomy" id="49495"/>
    <lineage>
        <taxon>Eukaryota</taxon>
        <taxon>Viridiplantae</taxon>
        <taxon>Streptophyta</taxon>
        <taxon>Embryophyta</taxon>
        <taxon>Tracheophyta</taxon>
        <taxon>Polypodiopsida</taxon>
        <taxon>Polypodiidae</taxon>
        <taxon>Polypodiales</taxon>
        <taxon>Pteridineae</taxon>
        <taxon>Pteridaceae</taxon>
        <taxon>Parkerioideae</taxon>
        <taxon>Ceratopteris</taxon>
    </lineage>
</organism>
<keyword evidence="10" id="KW-0325">Glycoprotein</keyword>